<protein>
    <submittedName>
        <fullName evidence="5">Sugar ABC transporter substrate-binding protein</fullName>
    </submittedName>
</protein>
<keyword evidence="2" id="KW-0813">Transport</keyword>
<name>A0ABQ3V1R6_9CHLR</name>
<dbReference type="Pfam" id="PF13416">
    <property type="entry name" value="SBP_bac_8"/>
    <property type="match status" value="1"/>
</dbReference>
<evidence type="ECO:0000313" key="6">
    <source>
        <dbReference type="Proteomes" id="UP000654345"/>
    </source>
</evidence>
<evidence type="ECO:0000256" key="1">
    <source>
        <dbReference type="ARBA" id="ARBA00008520"/>
    </source>
</evidence>
<keyword evidence="6" id="KW-1185">Reference proteome</keyword>
<proteinExistence type="inferred from homology"/>
<dbReference type="PANTHER" id="PTHR30061">
    <property type="entry name" value="MALTOSE-BINDING PERIPLASMIC PROTEIN"/>
    <property type="match status" value="1"/>
</dbReference>
<keyword evidence="4" id="KW-0472">Membrane</keyword>
<keyword evidence="4" id="KW-1133">Transmembrane helix</keyword>
<dbReference type="Gene3D" id="3.40.190.10">
    <property type="entry name" value="Periplasmic binding protein-like II"/>
    <property type="match status" value="2"/>
</dbReference>
<gene>
    <name evidence="5" type="ORF">KSB_69250</name>
</gene>
<dbReference type="SUPFAM" id="SSF53850">
    <property type="entry name" value="Periplasmic binding protein-like II"/>
    <property type="match status" value="1"/>
</dbReference>
<feature type="transmembrane region" description="Helical" evidence="4">
    <location>
        <begin position="24"/>
        <end position="44"/>
    </location>
</feature>
<accession>A0ABQ3V1R6</accession>
<dbReference type="CDD" id="cd14748">
    <property type="entry name" value="PBP2_UgpB"/>
    <property type="match status" value="1"/>
</dbReference>
<reference evidence="5 6" key="1">
    <citation type="journal article" date="2021" name="Int. J. Syst. Evol. Microbiol.">
        <title>Reticulibacter mediterranei gen. nov., sp. nov., within the new family Reticulibacteraceae fam. nov., and Ktedonospora formicarum gen. nov., sp. nov., Ktedonobacter robiniae sp. nov., Dictyobacter formicarum sp. nov. and Dictyobacter arantiisoli sp. nov., belonging to the class Ktedonobacteria.</title>
        <authorList>
            <person name="Yabe S."/>
            <person name="Zheng Y."/>
            <person name="Wang C.M."/>
            <person name="Sakai Y."/>
            <person name="Abe K."/>
            <person name="Yokota A."/>
            <person name="Donadio S."/>
            <person name="Cavaletti L."/>
            <person name="Monciardini P."/>
        </authorList>
    </citation>
    <scope>NUCLEOTIDE SEQUENCE [LARGE SCALE GENOMIC DNA]</scope>
    <source>
        <strain evidence="5 6">SOSP1-30</strain>
    </source>
</reference>
<keyword evidence="4" id="KW-0812">Transmembrane</keyword>
<sequence length="435" mass="47159">MDPQPFKVAGQAYITSQKRTSKRFFSLISMSCLIFLALGLLLSACGGSAQSSNGKIELTEMDYLGTEPANTEINKLIKQYEQEHPDVTIKRTAVPIGSFTTKVSQQVASHTLPDILVMDNPNLPTFASTGALTQLDSYLTGDLASSKFYGGSLSTMQYQGKTYAVSTGNNDLALYYNKKMFNDAGLKPPTTWAELQADAKALTKGNTYGFALSAPATEEGSWQFEPYLWSNGGDLDKVDGPAGVGALQFLTDMLKDGSLSKASLNWGQADVLTQFEEGHAAMMENGPWDLSLLKQAKVDYGVVALPAPSAGKKTVSPLGGEIWTIPQTDDTHQKAAWDFLNWLEQPKQITDYDQVQGYIPPLKAAAQDLLKQNTELQVFADELNNAQARTAKVGEKYPNISQQIWTAEQSALSGSLSPQSALTQAQQKIDAIVKG</sequence>
<evidence type="ECO:0000256" key="4">
    <source>
        <dbReference type="SAM" id="Phobius"/>
    </source>
</evidence>
<dbReference type="RefSeq" id="WP_201374740.1">
    <property type="nucleotide sequence ID" value="NZ_BNJG01000003.1"/>
</dbReference>
<dbReference type="EMBL" id="BNJG01000003">
    <property type="protein sequence ID" value="GHO58450.1"/>
    <property type="molecule type" value="Genomic_DNA"/>
</dbReference>
<evidence type="ECO:0000256" key="2">
    <source>
        <dbReference type="ARBA" id="ARBA00022448"/>
    </source>
</evidence>
<comment type="caution">
    <text evidence="5">The sequence shown here is derived from an EMBL/GenBank/DDBJ whole genome shotgun (WGS) entry which is preliminary data.</text>
</comment>
<dbReference type="InterPro" id="IPR006059">
    <property type="entry name" value="SBP"/>
</dbReference>
<organism evidence="5 6">
    <name type="scientific">Ktedonobacter robiniae</name>
    <dbReference type="NCBI Taxonomy" id="2778365"/>
    <lineage>
        <taxon>Bacteria</taxon>
        <taxon>Bacillati</taxon>
        <taxon>Chloroflexota</taxon>
        <taxon>Ktedonobacteria</taxon>
        <taxon>Ktedonobacterales</taxon>
        <taxon>Ktedonobacteraceae</taxon>
        <taxon>Ktedonobacter</taxon>
    </lineage>
</organism>
<dbReference type="Proteomes" id="UP000654345">
    <property type="component" value="Unassembled WGS sequence"/>
</dbReference>
<keyword evidence="3" id="KW-0732">Signal</keyword>
<evidence type="ECO:0000256" key="3">
    <source>
        <dbReference type="ARBA" id="ARBA00022729"/>
    </source>
</evidence>
<comment type="similarity">
    <text evidence="1">Belongs to the bacterial solute-binding protein 1 family.</text>
</comment>
<dbReference type="PANTHER" id="PTHR30061:SF50">
    <property type="entry name" value="MALTOSE_MALTODEXTRIN-BINDING PERIPLASMIC PROTEIN"/>
    <property type="match status" value="1"/>
</dbReference>
<evidence type="ECO:0000313" key="5">
    <source>
        <dbReference type="EMBL" id="GHO58450.1"/>
    </source>
</evidence>